<protein>
    <submittedName>
        <fullName evidence="2">Uncharacterized protein</fullName>
    </submittedName>
</protein>
<dbReference type="Proteomes" id="UP001642464">
    <property type="component" value="Unassembled WGS sequence"/>
</dbReference>
<gene>
    <name evidence="2" type="ORF">SCF082_LOCUS18590</name>
</gene>
<dbReference type="EMBL" id="CAXAMM010012470">
    <property type="protein sequence ID" value="CAK9028980.1"/>
    <property type="molecule type" value="Genomic_DNA"/>
</dbReference>
<sequence>MSNRLKTFSNVDGGLQDALQASLEAAKGQCYEKLPLALRAQKIQASISQQKDKMDKLTKKEEQLLKELEQVREQQASREAALADLKTTLQEVHGRMAEENEGKDSDVIEISGDEEEALGPSSSSSSKDTRALRLKVQNLEVLMRQMAENMETLAGQRKKHRGVNPDFHMATAEDEYRTWKKEFPNYDAIFAGDFNGRVCWRDCFPDADGNDETNECGEDILQSCALLDLFSLMWSTSLLDVKERNGFLAGFMDHKWLKLIIVFNEKWAPSTSSLLCNQSTQLLSSSP</sequence>
<reference evidence="2 3" key="1">
    <citation type="submission" date="2024-02" db="EMBL/GenBank/DDBJ databases">
        <authorList>
            <person name="Chen Y."/>
            <person name="Shah S."/>
            <person name="Dougan E. K."/>
            <person name="Thang M."/>
            <person name="Chan C."/>
        </authorList>
    </citation>
    <scope>NUCLEOTIDE SEQUENCE [LARGE SCALE GENOMIC DNA]</scope>
</reference>
<name>A0ABP0KQ33_9DINO</name>
<comment type="caution">
    <text evidence="2">The sequence shown here is derived from an EMBL/GenBank/DDBJ whole genome shotgun (WGS) entry which is preliminary data.</text>
</comment>
<evidence type="ECO:0000313" key="3">
    <source>
        <dbReference type="Proteomes" id="UP001642464"/>
    </source>
</evidence>
<evidence type="ECO:0000313" key="2">
    <source>
        <dbReference type="EMBL" id="CAK9028980.1"/>
    </source>
</evidence>
<accession>A0ABP0KQ33</accession>
<keyword evidence="1" id="KW-0175">Coiled coil</keyword>
<keyword evidence="3" id="KW-1185">Reference proteome</keyword>
<evidence type="ECO:0000256" key="1">
    <source>
        <dbReference type="SAM" id="Coils"/>
    </source>
</evidence>
<feature type="coiled-coil region" evidence="1">
    <location>
        <begin position="40"/>
        <end position="78"/>
    </location>
</feature>
<organism evidence="2 3">
    <name type="scientific">Durusdinium trenchii</name>
    <dbReference type="NCBI Taxonomy" id="1381693"/>
    <lineage>
        <taxon>Eukaryota</taxon>
        <taxon>Sar</taxon>
        <taxon>Alveolata</taxon>
        <taxon>Dinophyceae</taxon>
        <taxon>Suessiales</taxon>
        <taxon>Symbiodiniaceae</taxon>
        <taxon>Durusdinium</taxon>
    </lineage>
</organism>
<proteinExistence type="predicted"/>